<keyword evidence="4" id="KW-1185">Reference proteome</keyword>
<proteinExistence type="predicted"/>
<protein>
    <submittedName>
        <fullName evidence="3">Uncharacterized protein</fullName>
    </submittedName>
</protein>
<sequence>MRAARAQQGDARADRAGRGVDDSKHLPPAHRHRLPVLRRCQRLLGCHGATAITSCRGPHHQCIDPTRAGDPRRAPAAHGRGQLAATRVRQFPGHSPTGHCGRRCRLCGWVFGVRQNLGWDSEESALSCSGGIVSSAACFQCIHPWTDSECDCSSLVSCCMYISTTVLLFFLVIVVQIPSLLHQYICTTTTTDMSINTPKGALLLVSINP</sequence>
<keyword evidence="2" id="KW-0812">Transmembrane</keyword>
<name>A0ABR1L785_9PEZI</name>
<feature type="compositionally biased region" description="Low complexity" evidence="1">
    <location>
        <begin position="1"/>
        <end position="10"/>
    </location>
</feature>
<gene>
    <name evidence="3" type="ORF">IWX46DRAFT_430398</name>
</gene>
<comment type="caution">
    <text evidence="3">The sequence shown here is derived from an EMBL/GenBank/DDBJ whole genome shotgun (WGS) entry which is preliminary data.</text>
</comment>
<feature type="transmembrane region" description="Helical" evidence="2">
    <location>
        <begin position="160"/>
        <end position="181"/>
    </location>
</feature>
<feature type="region of interest" description="Disordered" evidence="1">
    <location>
        <begin position="1"/>
        <end position="29"/>
    </location>
</feature>
<accession>A0ABR1L785</accession>
<dbReference type="Proteomes" id="UP001365128">
    <property type="component" value="Unassembled WGS sequence"/>
</dbReference>
<dbReference type="EMBL" id="JBBPDW010000070">
    <property type="protein sequence ID" value="KAK7529680.1"/>
    <property type="molecule type" value="Genomic_DNA"/>
</dbReference>
<feature type="compositionally biased region" description="Basic and acidic residues" evidence="1">
    <location>
        <begin position="11"/>
        <end position="25"/>
    </location>
</feature>
<evidence type="ECO:0000313" key="4">
    <source>
        <dbReference type="Proteomes" id="UP001365128"/>
    </source>
</evidence>
<evidence type="ECO:0000256" key="2">
    <source>
        <dbReference type="SAM" id="Phobius"/>
    </source>
</evidence>
<evidence type="ECO:0000256" key="1">
    <source>
        <dbReference type="SAM" id="MobiDB-lite"/>
    </source>
</evidence>
<evidence type="ECO:0000313" key="3">
    <source>
        <dbReference type="EMBL" id="KAK7529680.1"/>
    </source>
</evidence>
<organism evidence="3 4">
    <name type="scientific">Phyllosticta citricarpa</name>
    <dbReference type="NCBI Taxonomy" id="55181"/>
    <lineage>
        <taxon>Eukaryota</taxon>
        <taxon>Fungi</taxon>
        <taxon>Dikarya</taxon>
        <taxon>Ascomycota</taxon>
        <taxon>Pezizomycotina</taxon>
        <taxon>Dothideomycetes</taxon>
        <taxon>Dothideomycetes incertae sedis</taxon>
        <taxon>Botryosphaeriales</taxon>
        <taxon>Phyllostictaceae</taxon>
        <taxon>Phyllosticta</taxon>
    </lineage>
</organism>
<keyword evidence="2" id="KW-1133">Transmembrane helix</keyword>
<reference evidence="3 4" key="1">
    <citation type="submission" date="2024-04" db="EMBL/GenBank/DDBJ databases">
        <title>Phyllosticta paracitricarpa is synonymous to the EU quarantine fungus P. citricarpa based on phylogenomic analyses.</title>
        <authorList>
            <consortium name="Lawrence Berkeley National Laboratory"/>
            <person name="Van Ingen-Buijs V.A."/>
            <person name="Van Westerhoven A.C."/>
            <person name="Haridas S."/>
            <person name="Skiadas P."/>
            <person name="Martin F."/>
            <person name="Groenewald J.Z."/>
            <person name="Crous P.W."/>
            <person name="Seidl M.F."/>
        </authorList>
    </citation>
    <scope>NUCLEOTIDE SEQUENCE [LARGE SCALE GENOMIC DNA]</scope>
    <source>
        <strain evidence="3 4">CBS 122670</strain>
    </source>
</reference>
<keyword evidence="2" id="KW-0472">Membrane</keyword>